<gene>
    <name evidence="1" type="ORF">BHF71_02920</name>
</gene>
<dbReference type="RefSeq" id="WP_069657232.1">
    <property type="nucleotide sequence ID" value="NZ_MIJF01000046.1"/>
</dbReference>
<evidence type="ECO:0000313" key="2">
    <source>
        <dbReference type="Proteomes" id="UP000243739"/>
    </source>
</evidence>
<organism evidence="1 2">
    <name type="scientific">Vulcanibacillus modesticaldus</name>
    <dbReference type="NCBI Taxonomy" id="337097"/>
    <lineage>
        <taxon>Bacteria</taxon>
        <taxon>Bacillati</taxon>
        <taxon>Bacillota</taxon>
        <taxon>Bacilli</taxon>
        <taxon>Bacillales</taxon>
        <taxon>Bacillaceae</taxon>
        <taxon>Vulcanibacillus</taxon>
    </lineage>
</organism>
<evidence type="ECO:0000313" key="1">
    <source>
        <dbReference type="EMBL" id="OEF98896.1"/>
    </source>
</evidence>
<sequence>MDNKRICLNFRENKDIKVGDKILVKLPNEEIERKFLVKKLDHRFKNLPIVEYNGIEIVIDLSIIIRKMND</sequence>
<dbReference type="OrthoDB" id="165822at2"/>
<keyword evidence="2" id="KW-1185">Reference proteome</keyword>
<protein>
    <submittedName>
        <fullName evidence="1">Uncharacterized protein</fullName>
    </submittedName>
</protein>
<accession>A0A1D2YT93</accession>
<dbReference type="STRING" id="337097.BHF71_02920"/>
<comment type="caution">
    <text evidence="1">The sequence shown here is derived from an EMBL/GenBank/DDBJ whole genome shotgun (WGS) entry which is preliminary data.</text>
</comment>
<dbReference type="Proteomes" id="UP000243739">
    <property type="component" value="Unassembled WGS sequence"/>
</dbReference>
<reference evidence="1 2" key="1">
    <citation type="submission" date="2016-09" db="EMBL/GenBank/DDBJ databases">
        <title>Draft genome sequence for the type strain of Vulcanibacillus modesticaldus BR, a strictly anaerobic, moderately thermophilic, and nitrate-reducing bacterium from deep sea-hydrothermal vents of the Mid-Atlantic Ridge.</title>
        <authorList>
            <person name="Abin C.A."/>
            <person name="Hollibaugh J.T."/>
        </authorList>
    </citation>
    <scope>NUCLEOTIDE SEQUENCE [LARGE SCALE GENOMIC DNA]</scope>
    <source>
        <strain evidence="1 2">BR</strain>
    </source>
</reference>
<proteinExistence type="predicted"/>
<name>A0A1D2YT93_9BACI</name>
<dbReference type="AlphaFoldDB" id="A0A1D2YT93"/>
<dbReference type="EMBL" id="MIJF01000046">
    <property type="protein sequence ID" value="OEF98896.1"/>
    <property type="molecule type" value="Genomic_DNA"/>
</dbReference>